<keyword evidence="5" id="KW-1185">Reference proteome</keyword>
<sequence>MANALSHILSSTEAGRQREMGRGRWEESQRWKESTTEEEKKTAANKPRIPQISCVRMADSGSEDGGVSPSSDDDDVVSTAGDVVASCRQLPDASTLDYERRLQKIATTGVVQLFNAVSQHSKQLQTQVKAAAGTSQKKKAKVLSTIDKGSFLDMLKGRKSEEKKWPVLKEDFMMKAKMRDWGKEEEEVEGEGEKDSSSESETD</sequence>
<gene>
    <name evidence="4" type="ORF">GBAR_LOCUS18323</name>
</gene>
<feature type="compositionally biased region" description="Basic and acidic residues" evidence="3">
    <location>
        <begin position="15"/>
        <end position="42"/>
    </location>
</feature>
<dbReference type="PANTHER" id="PTHR13245:SF14">
    <property type="entry name" value="RRP15-LIKE PROTEIN"/>
    <property type="match status" value="1"/>
</dbReference>
<dbReference type="AlphaFoldDB" id="A0AA35SNK9"/>
<dbReference type="EMBL" id="CASHTH010002600">
    <property type="protein sequence ID" value="CAI8032403.1"/>
    <property type="molecule type" value="Genomic_DNA"/>
</dbReference>
<protein>
    <recommendedName>
        <fullName evidence="2">RRP15-like protein</fullName>
    </recommendedName>
</protein>
<proteinExistence type="inferred from homology"/>
<dbReference type="InterPro" id="IPR012459">
    <property type="entry name" value="Rrp15"/>
</dbReference>
<feature type="region of interest" description="Disordered" evidence="3">
    <location>
        <begin position="179"/>
        <end position="203"/>
    </location>
</feature>
<accession>A0AA35SNK9</accession>
<evidence type="ECO:0000256" key="2">
    <source>
        <dbReference type="ARBA" id="ARBA00017475"/>
    </source>
</evidence>
<reference evidence="4" key="1">
    <citation type="submission" date="2023-03" db="EMBL/GenBank/DDBJ databases">
        <authorList>
            <person name="Steffen K."/>
            <person name="Cardenas P."/>
        </authorList>
    </citation>
    <scope>NUCLEOTIDE SEQUENCE</scope>
</reference>
<comment type="caution">
    <text evidence="4">The sequence shown here is derived from an EMBL/GenBank/DDBJ whole genome shotgun (WGS) entry which is preliminary data.</text>
</comment>
<evidence type="ECO:0000313" key="4">
    <source>
        <dbReference type="EMBL" id="CAI8032403.1"/>
    </source>
</evidence>
<evidence type="ECO:0000256" key="3">
    <source>
        <dbReference type="SAM" id="MobiDB-lite"/>
    </source>
</evidence>
<dbReference type="GO" id="GO:0030687">
    <property type="term" value="C:preribosome, large subunit precursor"/>
    <property type="evidence" value="ECO:0007669"/>
    <property type="project" value="TreeGrafter"/>
</dbReference>
<dbReference type="Proteomes" id="UP001174909">
    <property type="component" value="Unassembled WGS sequence"/>
</dbReference>
<dbReference type="Pfam" id="PF07890">
    <property type="entry name" value="Rrp15p"/>
    <property type="match status" value="1"/>
</dbReference>
<organism evidence="4 5">
    <name type="scientific">Geodia barretti</name>
    <name type="common">Barrett's horny sponge</name>
    <dbReference type="NCBI Taxonomy" id="519541"/>
    <lineage>
        <taxon>Eukaryota</taxon>
        <taxon>Metazoa</taxon>
        <taxon>Porifera</taxon>
        <taxon>Demospongiae</taxon>
        <taxon>Heteroscleromorpha</taxon>
        <taxon>Tetractinellida</taxon>
        <taxon>Astrophorina</taxon>
        <taxon>Geodiidae</taxon>
        <taxon>Geodia</taxon>
    </lineage>
</organism>
<comment type="similarity">
    <text evidence="1">Belongs to the RRP15 family.</text>
</comment>
<dbReference type="GO" id="GO:0000460">
    <property type="term" value="P:maturation of 5.8S rRNA"/>
    <property type="evidence" value="ECO:0007669"/>
    <property type="project" value="TreeGrafter"/>
</dbReference>
<dbReference type="GO" id="GO:0000470">
    <property type="term" value="P:maturation of LSU-rRNA"/>
    <property type="evidence" value="ECO:0007669"/>
    <property type="project" value="TreeGrafter"/>
</dbReference>
<feature type="region of interest" description="Disordered" evidence="3">
    <location>
        <begin position="1"/>
        <end position="77"/>
    </location>
</feature>
<evidence type="ECO:0000256" key="1">
    <source>
        <dbReference type="ARBA" id="ARBA00007462"/>
    </source>
</evidence>
<evidence type="ECO:0000313" key="5">
    <source>
        <dbReference type="Proteomes" id="UP001174909"/>
    </source>
</evidence>
<name>A0AA35SNK9_GEOBA</name>
<dbReference type="PANTHER" id="PTHR13245">
    <property type="entry name" value="RRP15-LIKE PROTEIN"/>
    <property type="match status" value="1"/>
</dbReference>